<feature type="compositionally biased region" description="Low complexity" evidence="1">
    <location>
        <begin position="39"/>
        <end position="73"/>
    </location>
</feature>
<sequence>MVRVSWGGEVVIADLAHVAGDGGNGGDGDQPRPFGIAVTPTSNSTPTTVTPTASDTPSETPTISPAPTLSTPPTVSPLPRAPTAIVEAFSDGDESAVSTSFSDDHRSLRDDLRDDLSSPRPRHTEMTNKFLRIDDDNNNSGNGNGDITISSDEYRRFLTLKGSPPDAKIKEPAKPIPSAPLEDDILGSMDRMLATLSDLEDDLEPIDGVETQTDSDSDEAEARRELLTD</sequence>
<reference evidence="2 3" key="1">
    <citation type="submission" date="2023-11" db="EMBL/GenBank/DDBJ databases">
        <title>Halocaridina rubra genome assembly.</title>
        <authorList>
            <person name="Smith C."/>
        </authorList>
    </citation>
    <scope>NUCLEOTIDE SEQUENCE [LARGE SCALE GENOMIC DNA]</scope>
    <source>
        <strain evidence="2">EP-1</strain>
        <tissue evidence="2">Whole</tissue>
    </source>
</reference>
<feature type="compositionally biased region" description="Basic and acidic residues" evidence="1">
    <location>
        <begin position="102"/>
        <end position="135"/>
    </location>
</feature>
<proteinExistence type="predicted"/>
<comment type="caution">
    <text evidence="2">The sequence shown here is derived from an EMBL/GenBank/DDBJ whole genome shotgun (WGS) entry which is preliminary data.</text>
</comment>
<name>A0AAN8XN92_HALRR</name>
<protein>
    <submittedName>
        <fullName evidence="2">Uncharacterized protein</fullName>
    </submittedName>
</protein>
<feature type="region of interest" description="Disordered" evidence="1">
    <location>
        <begin position="18"/>
        <end position="149"/>
    </location>
</feature>
<keyword evidence="3" id="KW-1185">Reference proteome</keyword>
<evidence type="ECO:0000313" key="3">
    <source>
        <dbReference type="Proteomes" id="UP001381693"/>
    </source>
</evidence>
<gene>
    <name evidence="2" type="ORF">SK128_009430</name>
</gene>
<dbReference type="EMBL" id="JAXCGZ010005337">
    <property type="protein sequence ID" value="KAK7081319.1"/>
    <property type="molecule type" value="Genomic_DNA"/>
</dbReference>
<feature type="region of interest" description="Disordered" evidence="1">
    <location>
        <begin position="161"/>
        <end position="229"/>
    </location>
</feature>
<dbReference type="AlphaFoldDB" id="A0AAN8XN92"/>
<accession>A0AAN8XN92</accession>
<dbReference type="Proteomes" id="UP001381693">
    <property type="component" value="Unassembled WGS sequence"/>
</dbReference>
<organism evidence="2 3">
    <name type="scientific">Halocaridina rubra</name>
    <name type="common">Hawaiian red shrimp</name>
    <dbReference type="NCBI Taxonomy" id="373956"/>
    <lineage>
        <taxon>Eukaryota</taxon>
        <taxon>Metazoa</taxon>
        <taxon>Ecdysozoa</taxon>
        <taxon>Arthropoda</taxon>
        <taxon>Crustacea</taxon>
        <taxon>Multicrustacea</taxon>
        <taxon>Malacostraca</taxon>
        <taxon>Eumalacostraca</taxon>
        <taxon>Eucarida</taxon>
        <taxon>Decapoda</taxon>
        <taxon>Pleocyemata</taxon>
        <taxon>Caridea</taxon>
        <taxon>Atyoidea</taxon>
        <taxon>Atyidae</taxon>
        <taxon>Halocaridina</taxon>
    </lineage>
</organism>
<feature type="compositionally biased region" description="Acidic residues" evidence="1">
    <location>
        <begin position="198"/>
        <end position="219"/>
    </location>
</feature>
<feature type="compositionally biased region" description="Low complexity" evidence="1">
    <location>
        <begin position="138"/>
        <end position="149"/>
    </location>
</feature>
<feature type="compositionally biased region" description="Basic and acidic residues" evidence="1">
    <location>
        <begin position="220"/>
        <end position="229"/>
    </location>
</feature>
<evidence type="ECO:0000256" key="1">
    <source>
        <dbReference type="SAM" id="MobiDB-lite"/>
    </source>
</evidence>
<feature type="non-terminal residue" evidence="2">
    <location>
        <position position="229"/>
    </location>
</feature>
<evidence type="ECO:0000313" key="2">
    <source>
        <dbReference type="EMBL" id="KAK7081319.1"/>
    </source>
</evidence>